<keyword evidence="2" id="KW-1185">Reference proteome</keyword>
<dbReference type="EMBL" id="JAUTBK010000002">
    <property type="protein sequence ID" value="MDQ1209986.1"/>
    <property type="molecule type" value="Genomic_DNA"/>
</dbReference>
<gene>
    <name evidence="1" type="ORF">QE380_002909</name>
</gene>
<name>A0ABU0UZI5_ACIBI</name>
<comment type="caution">
    <text evidence="1">The sequence shown here is derived from an EMBL/GenBank/DDBJ whole genome shotgun (WGS) entry which is preliminary data.</text>
</comment>
<organism evidence="1 2">
    <name type="scientific">Acinetobacter baylyi</name>
    <dbReference type="NCBI Taxonomy" id="202950"/>
    <lineage>
        <taxon>Bacteria</taxon>
        <taxon>Pseudomonadati</taxon>
        <taxon>Pseudomonadota</taxon>
        <taxon>Gammaproteobacteria</taxon>
        <taxon>Moraxellales</taxon>
        <taxon>Moraxellaceae</taxon>
        <taxon>Acinetobacter</taxon>
    </lineage>
</organism>
<evidence type="ECO:0000313" key="2">
    <source>
        <dbReference type="Proteomes" id="UP001233360"/>
    </source>
</evidence>
<accession>A0ABU0UZI5</accession>
<dbReference type="RefSeq" id="WP_307004513.1">
    <property type="nucleotide sequence ID" value="NZ_JAUTBK010000002.1"/>
</dbReference>
<proteinExistence type="predicted"/>
<evidence type="ECO:0000313" key="1">
    <source>
        <dbReference type="EMBL" id="MDQ1209986.1"/>
    </source>
</evidence>
<protein>
    <submittedName>
        <fullName evidence="1">Uncharacterized protein</fullName>
    </submittedName>
</protein>
<dbReference type="Proteomes" id="UP001233360">
    <property type="component" value="Unassembled WGS sequence"/>
</dbReference>
<reference evidence="1 2" key="1">
    <citation type="submission" date="2023-07" db="EMBL/GenBank/DDBJ databases">
        <title>Functional and genomic diversity of the sorghum phyllosphere microbiome.</title>
        <authorList>
            <person name="Shade A."/>
        </authorList>
    </citation>
    <scope>NUCLEOTIDE SEQUENCE [LARGE SCALE GENOMIC DNA]</scope>
    <source>
        <strain evidence="1 2">SORGH_AS_0887</strain>
    </source>
</reference>
<sequence>MDNPKKIALIIRHGGDKARIDYIKSTLVSDVVDIFIIQECFNNPAFSKSYIDNNHLYLSVNFLAQENLKFFKKCGWQCGDYILYAAREFFPDYDFYWLVDDDLVFNCNFNDFIYETNKFNEDLISYSFSERDLTWDWTKSLNGYKKYKIYGMLYCILRISAKAIDFLKKSRVEYNSEFDLSGRKNLNEYANDEVFTATLLKNNNYSIIDICKIVPELFDMHFTLTRPILIDELNFPYLKNKILHPVCSIERSREKVKKRLINREYSSLIGRFYEVYSFLGAEACLNYFGADIKVVFQNYFGENEILNLHTLNFSLKNNLKSSYVKKIWFYRLHIMVVECNFNKINFGLDINCVGQISISPRNIRSKKVLDIIISSNSKNSILYKNRTFRHDSLSVLNEITYYSSFSEKVEYLLTFLDNYSRILIDLEL</sequence>